<evidence type="ECO:0000256" key="2">
    <source>
        <dbReference type="ARBA" id="ARBA00022448"/>
    </source>
</evidence>
<keyword evidence="4 9" id="KW-0812">Transmembrane</keyword>
<feature type="transmembrane region" description="Helical" evidence="9">
    <location>
        <begin position="72"/>
        <end position="100"/>
    </location>
</feature>
<keyword evidence="2" id="KW-0813">Transport</keyword>
<evidence type="ECO:0000313" key="12">
    <source>
        <dbReference type="EMBL" id="HIR56784.1"/>
    </source>
</evidence>
<evidence type="ECO:0000256" key="4">
    <source>
        <dbReference type="ARBA" id="ARBA00022692"/>
    </source>
</evidence>
<dbReference type="Pfam" id="PF00005">
    <property type="entry name" value="ABC_tran"/>
    <property type="match status" value="1"/>
</dbReference>
<dbReference type="SUPFAM" id="SSF52540">
    <property type="entry name" value="P-loop containing nucleoside triphosphate hydrolases"/>
    <property type="match status" value="1"/>
</dbReference>
<feature type="transmembrane region" description="Helical" evidence="9">
    <location>
        <begin position="265"/>
        <end position="287"/>
    </location>
</feature>
<name>A0A9D1J180_9FIRM</name>
<dbReference type="GO" id="GO:0016887">
    <property type="term" value="F:ATP hydrolysis activity"/>
    <property type="evidence" value="ECO:0007669"/>
    <property type="project" value="InterPro"/>
</dbReference>
<feature type="domain" description="ABC transporter" evidence="10">
    <location>
        <begin position="352"/>
        <end position="586"/>
    </location>
</feature>
<evidence type="ECO:0000259" key="10">
    <source>
        <dbReference type="PROSITE" id="PS50893"/>
    </source>
</evidence>
<dbReference type="InterPro" id="IPR011527">
    <property type="entry name" value="ABC1_TM_dom"/>
</dbReference>
<dbReference type="PANTHER" id="PTHR43394:SF1">
    <property type="entry name" value="ATP-BINDING CASSETTE SUB-FAMILY B MEMBER 10, MITOCHONDRIAL"/>
    <property type="match status" value="1"/>
</dbReference>
<dbReference type="Pfam" id="PF00664">
    <property type="entry name" value="ABC_membrane"/>
    <property type="match status" value="1"/>
</dbReference>
<accession>A0A9D1J180</accession>
<dbReference type="AlphaFoldDB" id="A0A9D1J180"/>
<dbReference type="GO" id="GO:0005886">
    <property type="term" value="C:plasma membrane"/>
    <property type="evidence" value="ECO:0007669"/>
    <property type="project" value="UniProtKB-SubCell"/>
</dbReference>
<dbReference type="Gene3D" id="1.20.1560.10">
    <property type="entry name" value="ABC transporter type 1, transmembrane domain"/>
    <property type="match status" value="1"/>
</dbReference>
<keyword evidence="6 12" id="KW-0067">ATP-binding</keyword>
<comment type="caution">
    <text evidence="12">The sequence shown here is derived from an EMBL/GenBank/DDBJ whole genome shotgun (WGS) entry which is preliminary data.</text>
</comment>
<dbReference type="FunFam" id="3.40.50.300:FF:000287">
    <property type="entry name" value="Multidrug ABC transporter ATP-binding protein"/>
    <property type="match status" value="1"/>
</dbReference>
<protein>
    <submittedName>
        <fullName evidence="12">ABC transporter ATP-binding protein</fullName>
    </submittedName>
</protein>
<dbReference type="PROSITE" id="PS50929">
    <property type="entry name" value="ABC_TM1F"/>
    <property type="match status" value="1"/>
</dbReference>
<sequence>MKAPRTMPEKPQDRKRVLIRLGGYLMRHVRMVIAALLLTITSNLLALIGPALSGRAIDAIGSEAGKVDFPTVFYYCGLMLVFYLVSSVLSYILSVLMIHLSQKIVYQMREDVFNHLTELPVRYFDSHQTGDIVSRISYDIDTVNASLSTDLLQIATSAITVGGSLVMMILISPELVLVFAVTIPTSIFFTRYMVRKVRPLFRKRSIKLGELNGYVEEIITGQKTIKAYHQEETMIGRFDQRNKEAVDAYYMADYYGSMTGPSVNFINNLSLALISTFGAILFLFGHISLGNLSSFVLYSRKFSGPINEMANIISELQSACAAAERVFRLIDEPPETPDLPQALEVTSVDGRVDIEHVKFGYDPQRTIIHDLNLTAKPGSLVAIVGPTGAGKTTIINLLMRFYDPDSGEIRLDGHEIRHITRKSLRLSYAMVLQDTWLFHGTVFENIAYGKKGATLEDVTAAAKAARIHHYITRLPDGYDTILNEDGMNISQGQKQLLTIARAMLLDARMLILDEATSNVDTRTEQQIQAAMRTLMEGKTCFVIAHRLSTIQNADTILVVRDGEIVEQGNHQELMQRGGVYAGLYRSQFQ</sequence>
<dbReference type="FunFam" id="1.20.1560.10:FF:000011">
    <property type="entry name" value="Multidrug ABC transporter ATP-binding protein"/>
    <property type="match status" value="1"/>
</dbReference>
<dbReference type="SMART" id="SM00382">
    <property type="entry name" value="AAA"/>
    <property type="match status" value="1"/>
</dbReference>
<evidence type="ECO:0000256" key="9">
    <source>
        <dbReference type="SAM" id="Phobius"/>
    </source>
</evidence>
<dbReference type="CDD" id="cd03254">
    <property type="entry name" value="ABCC_Glucan_exporter_like"/>
    <property type="match status" value="1"/>
</dbReference>
<reference evidence="12" key="2">
    <citation type="journal article" date="2021" name="PeerJ">
        <title>Extensive microbial diversity within the chicken gut microbiome revealed by metagenomics and culture.</title>
        <authorList>
            <person name="Gilroy R."/>
            <person name="Ravi A."/>
            <person name="Getino M."/>
            <person name="Pursley I."/>
            <person name="Horton D.L."/>
            <person name="Alikhan N.F."/>
            <person name="Baker D."/>
            <person name="Gharbi K."/>
            <person name="Hall N."/>
            <person name="Watson M."/>
            <person name="Adriaenssens E.M."/>
            <person name="Foster-Nyarko E."/>
            <person name="Jarju S."/>
            <person name="Secka A."/>
            <person name="Antonio M."/>
            <person name="Oren A."/>
            <person name="Chaudhuri R.R."/>
            <person name="La Ragione R."/>
            <person name="Hildebrand F."/>
            <person name="Pallen M.J."/>
        </authorList>
    </citation>
    <scope>NUCLEOTIDE SEQUENCE</scope>
    <source>
        <strain evidence="12">ChiSjej1B19-7085</strain>
    </source>
</reference>
<evidence type="ECO:0000256" key="8">
    <source>
        <dbReference type="ARBA" id="ARBA00023136"/>
    </source>
</evidence>
<reference evidence="12" key="1">
    <citation type="submission" date="2020-10" db="EMBL/GenBank/DDBJ databases">
        <authorList>
            <person name="Gilroy R."/>
        </authorList>
    </citation>
    <scope>NUCLEOTIDE SEQUENCE</scope>
    <source>
        <strain evidence="12">ChiSjej1B19-7085</strain>
    </source>
</reference>
<keyword evidence="3" id="KW-1003">Cell membrane</keyword>
<dbReference type="InterPro" id="IPR003439">
    <property type="entry name" value="ABC_transporter-like_ATP-bd"/>
</dbReference>
<organism evidence="12 13">
    <name type="scientific">Candidatus Gallacutalibacter pullicola</name>
    <dbReference type="NCBI Taxonomy" id="2840830"/>
    <lineage>
        <taxon>Bacteria</taxon>
        <taxon>Bacillati</taxon>
        <taxon>Bacillota</taxon>
        <taxon>Clostridia</taxon>
        <taxon>Eubacteriales</taxon>
        <taxon>Candidatus Gallacutalibacter</taxon>
    </lineage>
</organism>
<dbReference type="InterPro" id="IPR003593">
    <property type="entry name" value="AAA+_ATPase"/>
</dbReference>
<dbReference type="InterPro" id="IPR039421">
    <property type="entry name" value="Type_1_exporter"/>
</dbReference>
<dbReference type="PROSITE" id="PS00211">
    <property type="entry name" value="ABC_TRANSPORTER_1"/>
    <property type="match status" value="1"/>
</dbReference>
<evidence type="ECO:0000256" key="6">
    <source>
        <dbReference type="ARBA" id="ARBA00022840"/>
    </source>
</evidence>
<keyword evidence="8 9" id="KW-0472">Membrane</keyword>
<dbReference type="InterPro" id="IPR027417">
    <property type="entry name" value="P-loop_NTPase"/>
</dbReference>
<dbReference type="EMBL" id="DVHF01000044">
    <property type="protein sequence ID" value="HIR56784.1"/>
    <property type="molecule type" value="Genomic_DNA"/>
</dbReference>
<evidence type="ECO:0000259" key="11">
    <source>
        <dbReference type="PROSITE" id="PS50929"/>
    </source>
</evidence>
<evidence type="ECO:0000256" key="1">
    <source>
        <dbReference type="ARBA" id="ARBA00004651"/>
    </source>
</evidence>
<dbReference type="Proteomes" id="UP000886785">
    <property type="component" value="Unassembled WGS sequence"/>
</dbReference>
<dbReference type="InterPro" id="IPR036640">
    <property type="entry name" value="ABC1_TM_sf"/>
</dbReference>
<dbReference type="Gene3D" id="3.40.50.300">
    <property type="entry name" value="P-loop containing nucleotide triphosphate hydrolases"/>
    <property type="match status" value="1"/>
</dbReference>
<dbReference type="GO" id="GO:0015421">
    <property type="term" value="F:ABC-type oligopeptide transporter activity"/>
    <property type="evidence" value="ECO:0007669"/>
    <property type="project" value="TreeGrafter"/>
</dbReference>
<feature type="domain" description="ABC transmembrane type-1" evidence="11">
    <location>
        <begin position="33"/>
        <end position="318"/>
    </location>
</feature>
<proteinExistence type="predicted"/>
<keyword evidence="7 9" id="KW-1133">Transmembrane helix</keyword>
<dbReference type="SUPFAM" id="SSF90123">
    <property type="entry name" value="ABC transporter transmembrane region"/>
    <property type="match status" value="1"/>
</dbReference>
<evidence type="ECO:0000256" key="3">
    <source>
        <dbReference type="ARBA" id="ARBA00022475"/>
    </source>
</evidence>
<evidence type="ECO:0000313" key="13">
    <source>
        <dbReference type="Proteomes" id="UP000886785"/>
    </source>
</evidence>
<dbReference type="PROSITE" id="PS50893">
    <property type="entry name" value="ABC_TRANSPORTER_2"/>
    <property type="match status" value="1"/>
</dbReference>
<evidence type="ECO:0000256" key="7">
    <source>
        <dbReference type="ARBA" id="ARBA00022989"/>
    </source>
</evidence>
<feature type="transmembrane region" description="Helical" evidence="9">
    <location>
        <begin position="177"/>
        <end position="194"/>
    </location>
</feature>
<feature type="transmembrane region" description="Helical" evidence="9">
    <location>
        <begin position="151"/>
        <end position="171"/>
    </location>
</feature>
<dbReference type="CDD" id="cd18547">
    <property type="entry name" value="ABC_6TM_Tm288_like"/>
    <property type="match status" value="1"/>
</dbReference>
<dbReference type="GO" id="GO:0005524">
    <property type="term" value="F:ATP binding"/>
    <property type="evidence" value="ECO:0007669"/>
    <property type="project" value="UniProtKB-KW"/>
</dbReference>
<keyword evidence="5" id="KW-0547">Nucleotide-binding</keyword>
<comment type="subcellular location">
    <subcellularLocation>
        <location evidence="1">Cell membrane</location>
        <topology evidence="1">Multi-pass membrane protein</topology>
    </subcellularLocation>
</comment>
<evidence type="ECO:0000256" key="5">
    <source>
        <dbReference type="ARBA" id="ARBA00022741"/>
    </source>
</evidence>
<gene>
    <name evidence="12" type="ORF">IAA54_03880</name>
</gene>
<dbReference type="InterPro" id="IPR017871">
    <property type="entry name" value="ABC_transporter-like_CS"/>
</dbReference>
<dbReference type="PANTHER" id="PTHR43394">
    <property type="entry name" value="ATP-DEPENDENT PERMEASE MDL1, MITOCHONDRIAL"/>
    <property type="match status" value="1"/>
</dbReference>